<evidence type="ECO:0000313" key="2">
    <source>
        <dbReference type="Proteomes" id="UP000009001"/>
    </source>
</evidence>
<evidence type="ECO:0000313" key="1">
    <source>
        <dbReference type="EMBL" id="AEX56084.1"/>
    </source>
</evidence>
<proteinExistence type="predicted"/>
<gene>
    <name evidence="1" type="ORF">KL1_00048</name>
</gene>
<reference evidence="1 2" key="1">
    <citation type="journal article" date="2012" name="BMC Genomics">
        <title>Comparative analysis of two phenotypically-similar but genomically-distinct Burkholderia cenocepacia-specific bacteriophages.</title>
        <authorList>
            <person name="Lynch K.H."/>
            <person name="Stothard P."/>
            <person name="Dennis J.J."/>
        </authorList>
    </citation>
    <scope>NUCLEOTIDE SEQUENCE [LARGE SCALE GENOMIC DNA]</scope>
</reference>
<name>I6NKY4_9CAUD</name>
<dbReference type="KEGG" id="vg:13405617"/>
<keyword evidence="2" id="KW-1185">Reference proteome</keyword>
<dbReference type="GeneID" id="13405617"/>
<sequence>MQTEIRVLGGLPITVEFSPCRAEPDVGIMSDYVEEWYIVEIAGRPLRKGEKCQWLYDRIEAKKGEEDRILQACFEAMDNNEPDYDYDEPY</sequence>
<protein>
    <submittedName>
        <fullName evidence="1">Uncharacterized protein</fullName>
    </submittedName>
</protein>
<dbReference type="RefSeq" id="YP_006560799.1">
    <property type="nucleotide sequence ID" value="NC_018278.1"/>
</dbReference>
<accession>I6NKY4</accession>
<dbReference type="Proteomes" id="UP000009001">
    <property type="component" value="Segment"/>
</dbReference>
<dbReference type="EMBL" id="JF939047">
    <property type="protein sequence ID" value="AEX56084.1"/>
    <property type="molecule type" value="Genomic_DNA"/>
</dbReference>
<organism evidence="1 2">
    <name type="scientific">Burkholderia phage vB_BceS_KL1</name>
    <dbReference type="NCBI Taxonomy" id="1132026"/>
    <lineage>
        <taxon>Viruses</taxon>
        <taxon>Duplodnaviria</taxon>
        <taxon>Heunggongvirae</taxon>
        <taxon>Uroviricota</taxon>
        <taxon>Caudoviricetes</taxon>
        <taxon>Jondennisvirinae</taxon>
        <taxon>Kilunavirus</taxon>
        <taxon>Kilunavirus KL1</taxon>
    </lineage>
</organism>